<dbReference type="AlphaFoldDB" id="A0AAV2ILS9"/>
<evidence type="ECO:0000256" key="1">
    <source>
        <dbReference type="SAM" id="MobiDB-lite"/>
    </source>
</evidence>
<evidence type="ECO:0000313" key="3">
    <source>
        <dbReference type="Proteomes" id="UP001497497"/>
    </source>
</evidence>
<keyword evidence="3" id="KW-1185">Reference proteome</keyword>
<accession>A0AAV2ILS9</accession>
<comment type="caution">
    <text evidence="2">The sequence shown here is derived from an EMBL/GenBank/DDBJ whole genome shotgun (WGS) entry which is preliminary data.</text>
</comment>
<feature type="compositionally biased region" description="Polar residues" evidence="1">
    <location>
        <begin position="14"/>
        <end position="24"/>
    </location>
</feature>
<feature type="compositionally biased region" description="Polar residues" evidence="1">
    <location>
        <begin position="32"/>
        <end position="42"/>
    </location>
</feature>
<feature type="region of interest" description="Disordered" evidence="1">
    <location>
        <begin position="1"/>
        <end position="85"/>
    </location>
</feature>
<protein>
    <submittedName>
        <fullName evidence="2">Uncharacterized protein</fullName>
    </submittedName>
</protein>
<proteinExistence type="predicted"/>
<dbReference type="Proteomes" id="UP001497497">
    <property type="component" value="Unassembled WGS sequence"/>
</dbReference>
<feature type="non-terminal residue" evidence="2">
    <location>
        <position position="1"/>
    </location>
</feature>
<feature type="non-terminal residue" evidence="2">
    <location>
        <position position="131"/>
    </location>
</feature>
<gene>
    <name evidence="2" type="ORF">GSLYS_00021272001</name>
</gene>
<reference evidence="2 3" key="1">
    <citation type="submission" date="2024-04" db="EMBL/GenBank/DDBJ databases">
        <authorList>
            <consortium name="Genoscope - CEA"/>
            <person name="William W."/>
        </authorList>
    </citation>
    <scope>NUCLEOTIDE SEQUENCE [LARGE SCALE GENOMIC DNA]</scope>
</reference>
<evidence type="ECO:0000313" key="2">
    <source>
        <dbReference type="EMBL" id="CAL1547955.1"/>
    </source>
</evidence>
<name>A0AAV2ILS9_LYMST</name>
<sequence>ENNDLKAGAPTGVPMSSSGGSMKTSFLDPKKTSLSRNATSSELLDVKPNPALMRKSSAPALAVSEITGDYKRRRHHSQRSVEDDDAAVEDCTLMELSNTIEMQGANFSWELSKQDVTLKDITIKIPTGLCT</sequence>
<organism evidence="2 3">
    <name type="scientific">Lymnaea stagnalis</name>
    <name type="common">Great pond snail</name>
    <name type="synonym">Helix stagnalis</name>
    <dbReference type="NCBI Taxonomy" id="6523"/>
    <lineage>
        <taxon>Eukaryota</taxon>
        <taxon>Metazoa</taxon>
        <taxon>Spiralia</taxon>
        <taxon>Lophotrochozoa</taxon>
        <taxon>Mollusca</taxon>
        <taxon>Gastropoda</taxon>
        <taxon>Heterobranchia</taxon>
        <taxon>Euthyneura</taxon>
        <taxon>Panpulmonata</taxon>
        <taxon>Hygrophila</taxon>
        <taxon>Lymnaeoidea</taxon>
        <taxon>Lymnaeidae</taxon>
        <taxon>Lymnaea</taxon>
    </lineage>
</organism>
<dbReference type="EMBL" id="CAXITT010001118">
    <property type="protein sequence ID" value="CAL1547955.1"/>
    <property type="molecule type" value="Genomic_DNA"/>
</dbReference>